<dbReference type="Proteomes" id="UP000008811">
    <property type="component" value="Chromosome"/>
</dbReference>
<proteinExistence type="predicted"/>
<sequence length="46" mass="4776">MPSLTKDRNLAKGDVLMPFSNVSFQGIIMPAISLPALTGGRTAGNS</sequence>
<dbReference type="AlphaFoldDB" id="B3QLZ1"/>
<protein>
    <submittedName>
        <fullName evidence="1">Uncharacterized protein</fullName>
    </submittedName>
</protein>
<evidence type="ECO:0000313" key="1">
    <source>
        <dbReference type="EMBL" id="ACF10944.1"/>
    </source>
</evidence>
<dbReference type="RefSeq" id="WP_012501777.1">
    <property type="nucleotide sequence ID" value="NC_011027.1"/>
</dbReference>
<name>B3QLZ1_CHLP8</name>
<dbReference type="KEGG" id="cpc:Cpar_0522"/>
<dbReference type="EMBL" id="CP001099">
    <property type="protein sequence ID" value="ACF10944.1"/>
    <property type="molecule type" value="Genomic_DNA"/>
</dbReference>
<reference evidence="1" key="1">
    <citation type="submission" date="2008-06" db="EMBL/GenBank/DDBJ databases">
        <title>Complete sequence of Chlorobaculum parvum NCIB 8327.</title>
        <authorList>
            <consortium name="US DOE Joint Genome Institute"/>
            <person name="Lucas S."/>
            <person name="Copeland A."/>
            <person name="Lapidus A."/>
            <person name="Glavina del Rio T."/>
            <person name="Dalin E."/>
            <person name="Tice H."/>
            <person name="Bruce D."/>
            <person name="Goodwin L."/>
            <person name="Pitluck S."/>
            <person name="Schmutz J."/>
            <person name="Larimer F."/>
            <person name="Land M."/>
            <person name="Hauser L."/>
            <person name="Kyrpides N."/>
            <person name="Mikhailova N."/>
            <person name="Zhao F."/>
            <person name="Li T."/>
            <person name="Liu Z."/>
            <person name="Overmann J."/>
            <person name="Bryant D.A."/>
            <person name="Richardson P."/>
        </authorList>
    </citation>
    <scope>NUCLEOTIDE SEQUENCE [LARGE SCALE GENOMIC DNA]</scope>
    <source>
        <strain evidence="1">NCIB 8327</strain>
    </source>
</reference>
<dbReference type="HOGENOM" id="CLU_3181706_0_0_10"/>
<keyword evidence="2" id="KW-1185">Reference proteome</keyword>
<evidence type="ECO:0000313" key="2">
    <source>
        <dbReference type="Proteomes" id="UP000008811"/>
    </source>
</evidence>
<gene>
    <name evidence="1" type="ordered locus">Cpar_0522</name>
</gene>
<accession>B3QLZ1</accession>
<organism evidence="1 2">
    <name type="scientific">Chlorobaculum parvum (strain DSM 263 / NCIMB 8327)</name>
    <name type="common">Chlorobium vibrioforme subsp. thiosulfatophilum</name>
    <dbReference type="NCBI Taxonomy" id="517417"/>
    <lineage>
        <taxon>Bacteria</taxon>
        <taxon>Pseudomonadati</taxon>
        <taxon>Chlorobiota</taxon>
        <taxon>Chlorobiia</taxon>
        <taxon>Chlorobiales</taxon>
        <taxon>Chlorobiaceae</taxon>
        <taxon>Chlorobaculum</taxon>
    </lineage>
</organism>
<dbReference type="STRING" id="517417.Cpar_0522"/>